<dbReference type="RefSeq" id="WP_203947854.1">
    <property type="nucleotide sequence ID" value="NZ_BOOR01000055.1"/>
</dbReference>
<gene>
    <name evidence="2" type="ORF">Pth03_61290</name>
</gene>
<comment type="caution">
    <text evidence="2">The sequence shown here is derived from an EMBL/GenBank/DDBJ whole genome shotgun (WGS) entry which is preliminary data.</text>
</comment>
<evidence type="ECO:0000313" key="3">
    <source>
        <dbReference type="Proteomes" id="UP000605992"/>
    </source>
</evidence>
<dbReference type="EMBL" id="BOOR01000055">
    <property type="protein sequence ID" value="GII57740.1"/>
    <property type="molecule type" value="Genomic_DNA"/>
</dbReference>
<feature type="transmembrane region" description="Helical" evidence="1">
    <location>
        <begin position="37"/>
        <end position="55"/>
    </location>
</feature>
<evidence type="ECO:0000313" key="2">
    <source>
        <dbReference type="EMBL" id="GII57740.1"/>
    </source>
</evidence>
<dbReference type="AlphaFoldDB" id="A0A8J3XYQ5"/>
<keyword evidence="1" id="KW-1133">Transmembrane helix</keyword>
<reference evidence="2" key="1">
    <citation type="submission" date="2021-01" db="EMBL/GenBank/DDBJ databases">
        <title>Whole genome shotgun sequence of Planotetraspora thailandica NBRC 104271.</title>
        <authorList>
            <person name="Komaki H."/>
            <person name="Tamura T."/>
        </authorList>
    </citation>
    <scope>NUCLEOTIDE SEQUENCE</scope>
    <source>
        <strain evidence="2">NBRC 104271</strain>
    </source>
</reference>
<name>A0A8J3XYQ5_9ACTN</name>
<sequence length="206" mass="22235">MAPTPLPTATVTTTATVTVTSTPRPAPADSPSLLDQLQGWGTLAAIFVTLGTVWWTNRKSAKDQAAQFAELRARERREVLVEQLQRVAESYAERVGQPDEIPPRFGGLIPAEAPVSAQRADARTRTRIAQAKLQAHVAALPCTYGSLLKMIEFSSVPQLLTETAEAEAKRRLAILGAEAEKVEPHMIYAELAENIAEAIGEGEAKP</sequence>
<keyword evidence="3" id="KW-1185">Reference proteome</keyword>
<proteinExistence type="predicted"/>
<organism evidence="2 3">
    <name type="scientific">Planotetraspora thailandica</name>
    <dbReference type="NCBI Taxonomy" id="487172"/>
    <lineage>
        <taxon>Bacteria</taxon>
        <taxon>Bacillati</taxon>
        <taxon>Actinomycetota</taxon>
        <taxon>Actinomycetes</taxon>
        <taxon>Streptosporangiales</taxon>
        <taxon>Streptosporangiaceae</taxon>
        <taxon>Planotetraspora</taxon>
    </lineage>
</organism>
<keyword evidence="1" id="KW-0472">Membrane</keyword>
<accession>A0A8J3XYQ5</accession>
<keyword evidence="1" id="KW-0812">Transmembrane</keyword>
<protein>
    <submittedName>
        <fullName evidence="2">Uncharacterized protein</fullName>
    </submittedName>
</protein>
<evidence type="ECO:0000256" key="1">
    <source>
        <dbReference type="SAM" id="Phobius"/>
    </source>
</evidence>
<dbReference type="Proteomes" id="UP000605992">
    <property type="component" value="Unassembled WGS sequence"/>
</dbReference>